<keyword evidence="8" id="KW-1185">Reference proteome</keyword>
<feature type="transmembrane region" description="Helical" evidence="6">
    <location>
        <begin position="435"/>
        <end position="456"/>
    </location>
</feature>
<name>A0ABV6BJC5_9GAMM</name>
<evidence type="ECO:0000256" key="2">
    <source>
        <dbReference type="ARBA" id="ARBA00022475"/>
    </source>
</evidence>
<evidence type="ECO:0000256" key="1">
    <source>
        <dbReference type="ARBA" id="ARBA00004651"/>
    </source>
</evidence>
<feature type="transmembrane region" description="Helical" evidence="6">
    <location>
        <begin position="346"/>
        <end position="367"/>
    </location>
</feature>
<accession>A0ABV6BJC5</accession>
<comment type="caution">
    <text evidence="7">The sequence shown here is derived from an EMBL/GenBank/DDBJ whole genome shotgun (WGS) entry which is preliminary data.</text>
</comment>
<feature type="transmembrane region" description="Helical" evidence="6">
    <location>
        <begin position="35"/>
        <end position="57"/>
    </location>
</feature>
<dbReference type="InterPro" id="IPR050833">
    <property type="entry name" value="Poly_Biosynth_Transport"/>
</dbReference>
<evidence type="ECO:0000313" key="8">
    <source>
        <dbReference type="Proteomes" id="UP001589813"/>
    </source>
</evidence>
<dbReference type="Proteomes" id="UP001589813">
    <property type="component" value="Unassembled WGS sequence"/>
</dbReference>
<evidence type="ECO:0000313" key="7">
    <source>
        <dbReference type="EMBL" id="MFC0050137.1"/>
    </source>
</evidence>
<keyword evidence="5 6" id="KW-0472">Membrane</keyword>
<evidence type="ECO:0000256" key="4">
    <source>
        <dbReference type="ARBA" id="ARBA00022989"/>
    </source>
</evidence>
<evidence type="ECO:0000256" key="5">
    <source>
        <dbReference type="ARBA" id="ARBA00023136"/>
    </source>
</evidence>
<dbReference type="Pfam" id="PF01943">
    <property type="entry name" value="Polysacc_synt"/>
    <property type="match status" value="1"/>
</dbReference>
<reference evidence="7 8" key="1">
    <citation type="submission" date="2024-09" db="EMBL/GenBank/DDBJ databases">
        <authorList>
            <person name="Sun Q."/>
            <person name="Mori K."/>
        </authorList>
    </citation>
    <scope>NUCLEOTIDE SEQUENCE [LARGE SCALE GENOMIC DNA]</scope>
    <source>
        <strain evidence="7 8">KCTC 23315</strain>
    </source>
</reference>
<feature type="transmembrane region" description="Helical" evidence="6">
    <location>
        <begin position="379"/>
        <end position="398"/>
    </location>
</feature>
<evidence type="ECO:0000256" key="6">
    <source>
        <dbReference type="SAM" id="Phobius"/>
    </source>
</evidence>
<feature type="transmembrane region" description="Helical" evidence="6">
    <location>
        <begin position="222"/>
        <end position="243"/>
    </location>
</feature>
<proteinExistence type="predicted"/>
<evidence type="ECO:0000256" key="3">
    <source>
        <dbReference type="ARBA" id="ARBA00022692"/>
    </source>
</evidence>
<feature type="transmembrane region" description="Helical" evidence="6">
    <location>
        <begin position="78"/>
        <end position="101"/>
    </location>
</feature>
<dbReference type="RefSeq" id="WP_377247354.1">
    <property type="nucleotide sequence ID" value="NZ_JBHLXP010000005.1"/>
</dbReference>
<dbReference type="InterPro" id="IPR002797">
    <property type="entry name" value="Polysacc_synth"/>
</dbReference>
<comment type="subcellular location">
    <subcellularLocation>
        <location evidence="1">Cell membrane</location>
        <topology evidence="1">Multi-pass membrane protein</topology>
    </subcellularLocation>
</comment>
<keyword evidence="3 6" id="KW-0812">Transmembrane</keyword>
<organism evidence="7 8">
    <name type="scientific">Rheinheimera tilapiae</name>
    <dbReference type="NCBI Taxonomy" id="875043"/>
    <lineage>
        <taxon>Bacteria</taxon>
        <taxon>Pseudomonadati</taxon>
        <taxon>Pseudomonadota</taxon>
        <taxon>Gammaproteobacteria</taxon>
        <taxon>Chromatiales</taxon>
        <taxon>Chromatiaceae</taxon>
        <taxon>Rheinheimera</taxon>
    </lineage>
</organism>
<feature type="transmembrane region" description="Helical" evidence="6">
    <location>
        <begin position="462"/>
        <end position="484"/>
    </location>
</feature>
<sequence>MSTLKKIVLNTGSQVYMAALAVLTIPLYLTLLGQTAYGLIAFFLQLQTIITVLDIGVSATVSRNTTLYMAGKESRKDYLASLNSVEVIFCSIAALLLLSGISGSSWIMNSWLDIESVDPQVAIQAIVLMVIIVALRWLQTFYRAILFGAEKIEWVSWFNILFSTIRVVAVLPFLWFIQGGIVAYFLFQLFANLLELVFLFFKVARHVDYLPGERFQGIGFNTVGIALRSSAAIGATAFIWAVLTQADKFFVLGVSSLSEFAAYSIVVTAASVLVLLSAPLIYAIGPRMARLLAEQQQDSAIQLFRTGSLFVSLVLGACCTVGVLWSQELLWAWTGDPAISAQAGQFAPLYLFGSLFFALNYLSYSICFATGDFDARMKLSAVALVIYLPVLYVAGEWFSADGIIYSWLTLNILFFIVAQPHLYSKFGKRFFIKSVFADILWPITCCFVVFVMWFFIDVSGFSRIQIILFVTGMFFCSLLFGVFFSNARGIVYRFACDVFKPVKN</sequence>
<feature type="transmembrane region" description="Helical" evidence="6">
    <location>
        <begin position="154"/>
        <end position="175"/>
    </location>
</feature>
<dbReference type="EMBL" id="JBHLXP010000005">
    <property type="protein sequence ID" value="MFC0050137.1"/>
    <property type="molecule type" value="Genomic_DNA"/>
</dbReference>
<feature type="transmembrane region" description="Helical" evidence="6">
    <location>
        <begin position="306"/>
        <end position="326"/>
    </location>
</feature>
<protein>
    <submittedName>
        <fullName evidence="7">Lipopolysaccharide biosynthesis protein</fullName>
    </submittedName>
</protein>
<feature type="transmembrane region" description="Helical" evidence="6">
    <location>
        <begin position="7"/>
        <end position="29"/>
    </location>
</feature>
<feature type="transmembrane region" description="Helical" evidence="6">
    <location>
        <begin position="121"/>
        <end position="142"/>
    </location>
</feature>
<feature type="transmembrane region" description="Helical" evidence="6">
    <location>
        <begin position="181"/>
        <end position="201"/>
    </location>
</feature>
<keyword evidence="2" id="KW-1003">Cell membrane</keyword>
<feature type="transmembrane region" description="Helical" evidence="6">
    <location>
        <begin position="404"/>
        <end position="423"/>
    </location>
</feature>
<gene>
    <name evidence="7" type="ORF">ACFFJP_17690</name>
</gene>
<keyword evidence="4 6" id="KW-1133">Transmembrane helix</keyword>
<dbReference type="PANTHER" id="PTHR30250:SF26">
    <property type="entry name" value="PSMA PROTEIN"/>
    <property type="match status" value="1"/>
</dbReference>
<feature type="transmembrane region" description="Helical" evidence="6">
    <location>
        <begin position="263"/>
        <end position="285"/>
    </location>
</feature>
<dbReference type="PANTHER" id="PTHR30250">
    <property type="entry name" value="PST FAMILY PREDICTED COLANIC ACID TRANSPORTER"/>
    <property type="match status" value="1"/>
</dbReference>